<evidence type="ECO:0000256" key="6">
    <source>
        <dbReference type="ARBA" id="ARBA00023136"/>
    </source>
</evidence>
<dbReference type="STRING" id="588602.SAMN04487991_2627"/>
<feature type="transmembrane region" description="Helical" evidence="7">
    <location>
        <begin position="251"/>
        <end position="267"/>
    </location>
</feature>
<keyword evidence="6 7" id="KW-0472">Membrane</keyword>
<evidence type="ECO:0000256" key="2">
    <source>
        <dbReference type="ARBA" id="ARBA00022475"/>
    </source>
</evidence>
<feature type="transmembrane region" description="Helical" evidence="7">
    <location>
        <begin position="224"/>
        <end position="245"/>
    </location>
</feature>
<comment type="similarity">
    <text evidence="7">Belongs to the TRAP transporter large permease family.</text>
</comment>
<evidence type="ECO:0000313" key="10">
    <source>
        <dbReference type="Proteomes" id="UP000199630"/>
    </source>
</evidence>
<reference evidence="10" key="1">
    <citation type="submission" date="2016-10" db="EMBL/GenBank/DDBJ databases">
        <authorList>
            <person name="Varghese N."/>
            <person name="Submissions S."/>
        </authorList>
    </citation>
    <scope>NUCLEOTIDE SEQUENCE [LARGE SCALE GENOMIC DNA]</scope>
    <source>
        <strain evidence="10">DSM 26471</strain>
    </source>
</reference>
<comment type="subcellular location">
    <subcellularLocation>
        <location evidence="1 7">Cell inner membrane</location>
        <topology evidence="1 7">Multi-pass membrane protein</topology>
    </subcellularLocation>
</comment>
<dbReference type="InterPro" id="IPR004681">
    <property type="entry name" value="TRAP_DctM"/>
</dbReference>
<evidence type="ECO:0000256" key="5">
    <source>
        <dbReference type="ARBA" id="ARBA00022989"/>
    </source>
</evidence>
<keyword evidence="4 7" id="KW-0812">Transmembrane</keyword>
<sequence>MSIVDILVGFTVMMGLLLIGLPVAVVMVALGVLGGMILYGPVLLKSMGPVLWGVSNENVLTAIPLFILLGELLLRSGLADRMYGALALWLGRLPGGLLHTNIGACSLFAATSGSSVATAATVGTVALPALGERGYAPARSLGSLAAGGTLGILIPPSVNLLIYGSLASVSVGQLFMAGILPGILLTLLFMAFVIIESLYRRSKGLPDASKVEVKLPLGDRLRALIHLVPAAVVFAIVMGSIYLGIATPTESAALAVIVALVFVWREGRLSFAFLDTCFRQTAKTTGMILLIIAAAFTLNVTLALGGITGVISNWVAGLGLGPTGLLLALMVFYVVLGMFMDVLSMQVLTIPIVVPIIMAAGIDPVWFGIFVVLMSELGMITPPVGMNLYVVQGVRTDGGPFSDVVRGAVPYAVLMLLFTLLLIAVPGIATWLPESVMR</sequence>
<dbReference type="OrthoDB" id="9790209at2"/>
<feature type="transmembrane region" description="Helical" evidence="7">
    <location>
        <begin position="314"/>
        <end position="336"/>
    </location>
</feature>
<keyword evidence="5 7" id="KW-1133">Transmembrane helix</keyword>
<organism evidence="9 10">
    <name type="scientific">Celeribacter neptunius</name>
    <dbReference type="NCBI Taxonomy" id="588602"/>
    <lineage>
        <taxon>Bacteria</taxon>
        <taxon>Pseudomonadati</taxon>
        <taxon>Pseudomonadota</taxon>
        <taxon>Alphaproteobacteria</taxon>
        <taxon>Rhodobacterales</taxon>
        <taxon>Roseobacteraceae</taxon>
        <taxon>Celeribacter</taxon>
    </lineage>
</organism>
<feature type="transmembrane region" description="Helical" evidence="7">
    <location>
        <begin position="348"/>
        <end position="373"/>
    </location>
</feature>
<keyword evidence="7" id="KW-0813">Transport</keyword>
<protein>
    <recommendedName>
        <fullName evidence="7">TRAP transporter large permease protein</fullName>
    </recommendedName>
</protein>
<dbReference type="InterPro" id="IPR010656">
    <property type="entry name" value="DctM"/>
</dbReference>
<name>A0A1I3T8J9_9RHOB</name>
<dbReference type="PANTHER" id="PTHR33362:SF5">
    <property type="entry name" value="C4-DICARBOXYLATE TRAP TRANSPORTER LARGE PERMEASE PROTEIN DCTM"/>
    <property type="match status" value="1"/>
</dbReference>
<feature type="transmembrane region" description="Helical" evidence="7">
    <location>
        <begin position="59"/>
        <end position="78"/>
    </location>
</feature>
<feature type="domain" description="TRAP C4-dicarboxylate transport system permease DctM subunit" evidence="8">
    <location>
        <begin position="10"/>
        <end position="428"/>
    </location>
</feature>
<gene>
    <name evidence="9" type="ORF">SAMN04487991_2627</name>
</gene>
<dbReference type="RefSeq" id="WP_090061164.1">
    <property type="nucleotide sequence ID" value="NZ_FORH01000005.1"/>
</dbReference>
<dbReference type="Proteomes" id="UP000199630">
    <property type="component" value="Unassembled WGS sequence"/>
</dbReference>
<proteinExistence type="inferred from homology"/>
<keyword evidence="2" id="KW-1003">Cell membrane</keyword>
<dbReference type="PIRSF" id="PIRSF006066">
    <property type="entry name" value="HI0050"/>
    <property type="match status" value="1"/>
</dbReference>
<feature type="transmembrane region" description="Helical" evidence="7">
    <location>
        <begin position="141"/>
        <end position="162"/>
    </location>
</feature>
<accession>A0A1I3T8J9</accession>
<dbReference type="NCBIfam" id="TIGR00786">
    <property type="entry name" value="dctM"/>
    <property type="match status" value="1"/>
</dbReference>
<feature type="transmembrane region" description="Helical" evidence="7">
    <location>
        <begin position="174"/>
        <end position="195"/>
    </location>
</feature>
<dbReference type="Pfam" id="PF06808">
    <property type="entry name" value="DctM"/>
    <property type="match status" value="1"/>
</dbReference>
<keyword evidence="10" id="KW-1185">Reference proteome</keyword>
<dbReference type="PANTHER" id="PTHR33362">
    <property type="entry name" value="SIALIC ACID TRAP TRANSPORTER PERMEASE PROTEIN SIAT-RELATED"/>
    <property type="match status" value="1"/>
</dbReference>
<comment type="subunit">
    <text evidence="7">The complex comprises the extracytoplasmic solute receptor protein and the two transmembrane proteins.</text>
</comment>
<dbReference type="GO" id="GO:0022857">
    <property type="term" value="F:transmembrane transporter activity"/>
    <property type="evidence" value="ECO:0007669"/>
    <property type="project" value="UniProtKB-UniRule"/>
</dbReference>
<evidence type="ECO:0000256" key="1">
    <source>
        <dbReference type="ARBA" id="ARBA00004429"/>
    </source>
</evidence>
<evidence type="ECO:0000256" key="7">
    <source>
        <dbReference type="RuleBase" id="RU369079"/>
    </source>
</evidence>
<feature type="transmembrane region" description="Helical" evidence="7">
    <location>
        <begin position="12"/>
        <end position="39"/>
    </location>
</feature>
<dbReference type="AlphaFoldDB" id="A0A1I3T8J9"/>
<evidence type="ECO:0000256" key="3">
    <source>
        <dbReference type="ARBA" id="ARBA00022519"/>
    </source>
</evidence>
<evidence type="ECO:0000313" key="9">
    <source>
        <dbReference type="EMBL" id="SFJ67498.1"/>
    </source>
</evidence>
<dbReference type="GO" id="GO:0005886">
    <property type="term" value="C:plasma membrane"/>
    <property type="evidence" value="ECO:0007669"/>
    <property type="project" value="UniProtKB-SubCell"/>
</dbReference>
<comment type="function">
    <text evidence="7">Part of the tripartite ATP-independent periplasmic (TRAP) transport system.</text>
</comment>
<evidence type="ECO:0000259" key="8">
    <source>
        <dbReference type="Pfam" id="PF06808"/>
    </source>
</evidence>
<feature type="transmembrane region" description="Helical" evidence="7">
    <location>
        <begin position="408"/>
        <end position="432"/>
    </location>
</feature>
<comment type="caution">
    <text evidence="7">Lacks conserved residue(s) required for the propagation of feature annotation.</text>
</comment>
<keyword evidence="3 7" id="KW-0997">Cell inner membrane</keyword>
<evidence type="ECO:0000256" key="4">
    <source>
        <dbReference type="ARBA" id="ARBA00022692"/>
    </source>
</evidence>
<dbReference type="EMBL" id="FORH01000005">
    <property type="protein sequence ID" value="SFJ67498.1"/>
    <property type="molecule type" value="Genomic_DNA"/>
</dbReference>
<feature type="transmembrane region" description="Helical" evidence="7">
    <location>
        <begin position="288"/>
        <end position="308"/>
    </location>
</feature>